<dbReference type="OrthoDB" id="1633386at2"/>
<accession>A0A5C6U5W1</accession>
<feature type="domain" description="Bacteriophage phiJL001 Gp84 C-terminal" evidence="1">
    <location>
        <begin position="185"/>
        <end position="262"/>
    </location>
</feature>
<dbReference type="InterPro" id="IPR011928">
    <property type="entry name" value="Phage_phiJL001_Gp84"/>
</dbReference>
<keyword evidence="3" id="KW-1185">Reference proteome</keyword>
<name>A0A5C6U5W1_9SPHN</name>
<dbReference type="InterPro" id="IPR018964">
    <property type="entry name" value="Phage_phiJL001_Gp84_C"/>
</dbReference>
<gene>
    <name evidence="2" type="ORF">FSZ31_10875</name>
</gene>
<dbReference type="RefSeq" id="WP_147123412.1">
    <property type="nucleotide sequence ID" value="NZ_VOPY01000003.1"/>
</dbReference>
<organism evidence="2 3">
    <name type="scientific">Flavisphingopyxis soli</name>
    <dbReference type="NCBI Taxonomy" id="2601267"/>
    <lineage>
        <taxon>Bacteria</taxon>
        <taxon>Pseudomonadati</taxon>
        <taxon>Pseudomonadota</taxon>
        <taxon>Alphaproteobacteria</taxon>
        <taxon>Sphingomonadales</taxon>
        <taxon>Sphingopyxidaceae</taxon>
        <taxon>Flavisphingopyxis</taxon>
    </lineage>
</organism>
<sequence>MIEWLSREVVTLAWTWRLARRDGAVLGFTTHDCDLVRGGVLYRAAPGIMPSAVRLSAKLDATTMDVGGAISDAAITAADLDAGRWDGALVTLGALDWSDPGALPIVIAAGSLGAVRREGAAFTAELAGFEARLGDAVVPATSPRCRAILGDKACRVDLAGRRWMTQAVAIDGALVTLAEGFAVGRFARGRLRWRDGPCAGLSEAILGDDGARVELPAVPIAAMTLPLAVELTEGCDGALATCSGRFGNAANFRGEPYLPGNDLLTRYPGG</sequence>
<proteinExistence type="predicted"/>
<protein>
    <submittedName>
        <fullName evidence="2">DUF2163 domain-containing protein</fullName>
    </submittedName>
</protein>
<evidence type="ECO:0000313" key="3">
    <source>
        <dbReference type="Proteomes" id="UP000321129"/>
    </source>
</evidence>
<dbReference type="EMBL" id="VOPY01000003">
    <property type="protein sequence ID" value="TXC68192.1"/>
    <property type="molecule type" value="Genomic_DNA"/>
</dbReference>
<dbReference type="NCBIfam" id="TIGR02218">
    <property type="entry name" value="phg_TIGR02218"/>
    <property type="match status" value="1"/>
</dbReference>
<evidence type="ECO:0000259" key="1">
    <source>
        <dbReference type="Pfam" id="PF09356"/>
    </source>
</evidence>
<dbReference type="Pfam" id="PF09931">
    <property type="entry name" value="Phage_phiJL001_Gp84_N"/>
    <property type="match status" value="1"/>
</dbReference>
<evidence type="ECO:0000313" key="2">
    <source>
        <dbReference type="EMBL" id="TXC68192.1"/>
    </source>
</evidence>
<dbReference type="Pfam" id="PF09356">
    <property type="entry name" value="Phage_BR0599"/>
    <property type="match status" value="1"/>
</dbReference>
<comment type="caution">
    <text evidence="2">The sequence shown here is derived from an EMBL/GenBank/DDBJ whole genome shotgun (WGS) entry which is preliminary data.</text>
</comment>
<dbReference type="AlphaFoldDB" id="A0A5C6U5W1"/>
<dbReference type="Proteomes" id="UP000321129">
    <property type="component" value="Unassembled WGS sequence"/>
</dbReference>
<reference evidence="2 3" key="1">
    <citation type="submission" date="2019-08" db="EMBL/GenBank/DDBJ databases">
        <title>Sphingorhabdus soil sp. nov., isolated from arctic soil.</title>
        <authorList>
            <person name="Liu Y."/>
        </authorList>
    </citation>
    <scope>NUCLEOTIDE SEQUENCE [LARGE SCALE GENOMIC DNA]</scope>
    <source>
        <strain evidence="2 3">D-2Q-5-6</strain>
    </source>
</reference>